<gene>
    <name evidence="7" type="primary">tgt</name>
    <name evidence="9" type="ORF">COW11_02195</name>
</gene>
<feature type="binding site" evidence="7">
    <location>
        <position position="221"/>
    </location>
    <ligand>
        <name>substrate</name>
    </ligand>
</feature>
<evidence type="ECO:0000256" key="7">
    <source>
        <dbReference type="HAMAP-Rule" id="MF_00168"/>
    </source>
</evidence>
<feature type="binding site" evidence="7">
    <location>
        <position position="314"/>
    </location>
    <ligand>
        <name>Zn(2+)</name>
        <dbReference type="ChEBI" id="CHEBI:29105"/>
    </ligand>
</feature>
<dbReference type="UniPathway" id="UPA00392"/>
<dbReference type="InterPro" id="IPR004803">
    <property type="entry name" value="TGT"/>
</dbReference>
<organism evidence="9 10">
    <name type="scientific">Candidatus Taenaricola geysiri</name>
    <dbReference type="NCBI Taxonomy" id="1974752"/>
    <lineage>
        <taxon>Bacteria</taxon>
        <taxon>Pseudomonadati</taxon>
        <taxon>Candidatus Omnitrophota</taxon>
        <taxon>Candidatus Taenaricola</taxon>
    </lineage>
</organism>
<keyword evidence="4 7" id="KW-0819">tRNA processing</keyword>
<dbReference type="InterPro" id="IPR036511">
    <property type="entry name" value="TGT-like_sf"/>
</dbReference>
<evidence type="ECO:0000313" key="9">
    <source>
        <dbReference type="EMBL" id="PIW66649.1"/>
    </source>
</evidence>
<dbReference type="HAMAP" id="MF_00168">
    <property type="entry name" value="Q_tRNA_Tgt"/>
    <property type="match status" value="1"/>
</dbReference>
<dbReference type="InterPro" id="IPR050076">
    <property type="entry name" value="ArchSynthase1/Queuine_TRR"/>
</dbReference>
<evidence type="ECO:0000256" key="1">
    <source>
        <dbReference type="ARBA" id="ARBA00004691"/>
    </source>
</evidence>
<dbReference type="NCBIfam" id="TIGR00449">
    <property type="entry name" value="tgt_general"/>
    <property type="match status" value="1"/>
</dbReference>
<comment type="similarity">
    <text evidence="7">Belongs to the queuine tRNA-ribosyltransferase family.</text>
</comment>
<comment type="cofactor">
    <cofactor evidence="7">
        <name>Zn(2+)</name>
        <dbReference type="ChEBI" id="CHEBI:29105"/>
    </cofactor>
    <text evidence="7">Binds 1 zinc ion per subunit.</text>
</comment>
<feature type="binding site" evidence="7">
    <location>
        <position position="340"/>
    </location>
    <ligand>
        <name>Zn(2+)</name>
        <dbReference type="ChEBI" id="CHEBI:29105"/>
    </ligand>
</feature>
<comment type="catalytic activity">
    <reaction evidence="6 7">
        <text>7-aminomethyl-7-carbaguanine + guanosine(34) in tRNA = 7-aminomethyl-7-carbaguanosine(34) in tRNA + guanine</text>
        <dbReference type="Rhea" id="RHEA:24104"/>
        <dbReference type="Rhea" id="RHEA-COMP:10341"/>
        <dbReference type="Rhea" id="RHEA-COMP:10342"/>
        <dbReference type="ChEBI" id="CHEBI:16235"/>
        <dbReference type="ChEBI" id="CHEBI:58703"/>
        <dbReference type="ChEBI" id="CHEBI:74269"/>
        <dbReference type="ChEBI" id="CHEBI:82833"/>
        <dbReference type="EC" id="2.4.2.29"/>
    </reaction>
</comment>
<evidence type="ECO:0000313" key="10">
    <source>
        <dbReference type="Proteomes" id="UP000231267"/>
    </source>
</evidence>
<proteinExistence type="inferred from homology"/>
<dbReference type="PANTHER" id="PTHR46499">
    <property type="entry name" value="QUEUINE TRNA-RIBOSYLTRANSFERASE"/>
    <property type="match status" value="1"/>
</dbReference>
<dbReference type="InterPro" id="IPR002616">
    <property type="entry name" value="tRNA_ribo_trans-like"/>
</dbReference>
<dbReference type="Gene3D" id="3.20.20.105">
    <property type="entry name" value="Queuine tRNA-ribosyltransferase-like"/>
    <property type="match status" value="1"/>
</dbReference>
<keyword evidence="7" id="KW-0479">Metal-binding</keyword>
<keyword evidence="5 7" id="KW-0671">Queuosine biosynthesis</keyword>
<evidence type="ECO:0000256" key="3">
    <source>
        <dbReference type="ARBA" id="ARBA00022679"/>
    </source>
</evidence>
<evidence type="ECO:0000259" key="8">
    <source>
        <dbReference type="Pfam" id="PF01702"/>
    </source>
</evidence>
<dbReference type="Pfam" id="PF01702">
    <property type="entry name" value="TGT"/>
    <property type="match status" value="1"/>
</dbReference>
<feature type="binding site" evidence="7">
    <location>
        <begin position="90"/>
        <end position="94"/>
    </location>
    <ligand>
        <name>substrate</name>
    </ligand>
</feature>
<protein>
    <recommendedName>
        <fullName evidence="7">Queuine tRNA-ribosyltransferase</fullName>
        <ecNumber evidence="7">2.4.2.29</ecNumber>
    </recommendedName>
    <alternativeName>
        <fullName evidence="7">Guanine insertion enzyme</fullName>
    </alternativeName>
    <alternativeName>
        <fullName evidence="7">tRNA-guanine transglycosylase</fullName>
    </alternativeName>
</protein>
<feature type="active site" description="Proton acceptor" evidence="7">
    <location>
        <position position="90"/>
    </location>
</feature>
<dbReference type="FunFam" id="3.20.20.105:FF:000001">
    <property type="entry name" value="Queuine tRNA-ribosyltransferase"/>
    <property type="match status" value="1"/>
</dbReference>
<dbReference type="PANTHER" id="PTHR46499:SF1">
    <property type="entry name" value="QUEUINE TRNA-RIBOSYLTRANSFERASE"/>
    <property type="match status" value="1"/>
</dbReference>
<feature type="binding site" evidence="7">
    <location>
        <position position="311"/>
    </location>
    <ligand>
        <name>Zn(2+)</name>
        <dbReference type="ChEBI" id="CHEBI:29105"/>
    </ligand>
</feature>
<reference evidence="9 10" key="1">
    <citation type="submission" date="2017-09" db="EMBL/GenBank/DDBJ databases">
        <title>Depth-based differentiation of microbial function through sediment-hosted aquifers and enrichment of novel symbionts in the deep terrestrial subsurface.</title>
        <authorList>
            <person name="Probst A.J."/>
            <person name="Ladd B."/>
            <person name="Jarett J.K."/>
            <person name="Geller-Mcgrath D.E."/>
            <person name="Sieber C.M."/>
            <person name="Emerson J.B."/>
            <person name="Anantharaman K."/>
            <person name="Thomas B.C."/>
            <person name="Malmstrom R."/>
            <person name="Stieglmeier M."/>
            <person name="Klingl A."/>
            <person name="Woyke T."/>
            <person name="Ryan C.M."/>
            <person name="Banfield J.F."/>
        </authorList>
    </citation>
    <scope>NUCLEOTIDE SEQUENCE [LARGE SCALE GENOMIC DNA]</scope>
    <source>
        <strain evidence="9">CG12_big_fil_rev_8_21_14_0_65_43_15</strain>
    </source>
</reference>
<dbReference type="Proteomes" id="UP000231267">
    <property type="component" value="Unassembled WGS sequence"/>
</dbReference>
<feature type="binding site" evidence="7">
    <location>
        <position position="309"/>
    </location>
    <ligand>
        <name>Zn(2+)</name>
        <dbReference type="ChEBI" id="CHEBI:29105"/>
    </ligand>
</feature>
<keyword evidence="3 7" id="KW-0808">Transferase</keyword>
<dbReference type="NCBIfam" id="TIGR00430">
    <property type="entry name" value="Q_tRNA_tgt"/>
    <property type="match status" value="1"/>
</dbReference>
<feature type="binding site" evidence="7">
    <location>
        <position position="194"/>
    </location>
    <ligand>
        <name>substrate</name>
    </ligand>
</feature>
<dbReference type="GO" id="GO:0008479">
    <property type="term" value="F:tRNA-guanosine(34) queuine transglycosylase activity"/>
    <property type="evidence" value="ECO:0007669"/>
    <property type="project" value="UniProtKB-UniRule"/>
</dbReference>
<comment type="function">
    <text evidence="7">Catalyzes the base-exchange of a guanine (G) residue with the queuine precursor 7-aminomethyl-7-deazaguanine (PreQ1) at position 34 (anticodon wobble position) in tRNAs with GU(N) anticodons (tRNA-Asp, -Asn, -His and -Tyr). Catalysis occurs through a double-displacement mechanism. The nucleophile active site attacks the C1' of nucleotide 34 to detach the guanine base from the RNA, forming a covalent enzyme-RNA intermediate. The proton acceptor active site deprotonates the incoming PreQ1, allowing a nucleophilic attack on the C1' of the ribose to form the product. After dissociation, two additional enzymatic reactions on the tRNA convert PreQ1 to queuine (Q), resulting in the hypermodified nucleoside queuosine (7-(((4,5-cis-dihydroxy-2-cyclopenten-1-yl)amino)methyl)-7-deazaguanosine).</text>
</comment>
<comment type="subunit">
    <text evidence="7">Homodimer. Within each dimer, one monomer is responsible for RNA recognition and catalysis, while the other monomer binds to the replacement base PreQ1.</text>
</comment>
<accession>A0A2J0LHH0</accession>
<feature type="region of interest" description="RNA binding; important for wobble base 34 recognition" evidence="7">
    <location>
        <begin position="276"/>
        <end position="280"/>
    </location>
</feature>
<feature type="region of interest" description="RNA binding" evidence="7">
    <location>
        <begin position="252"/>
        <end position="258"/>
    </location>
</feature>
<dbReference type="GO" id="GO:0046872">
    <property type="term" value="F:metal ion binding"/>
    <property type="evidence" value="ECO:0007669"/>
    <property type="project" value="UniProtKB-KW"/>
</dbReference>
<dbReference type="GO" id="GO:0005737">
    <property type="term" value="C:cytoplasm"/>
    <property type="evidence" value="ECO:0007669"/>
    <property type="project" value="TreeGrafter"/>
</dbReference>
<dbReference type="GO" id="GO:0008616">
    <property type="term" value="P:tRNA queuosine(34) biosynthetic process"/>
    <property type="evidence" value="ECO:0007669"/>
    <property type="project" value="UniProtKB-UniRule"/>
</dbReference>
<evidence type="ECO:0000256" key="5">
    <source>
        <dbReference type="ARBA" id="ARBA00022785"/>
    </source>
</evidence>
<keyword evidence="2 7" id="KW-0328">Glycosyltransferase</keyword>
<feature type="active site" description="Nucleophile" evidence="7">
    <location>
        <position position="271"/>
    </location>
</feature>
<evidence type="ECO:0000256" key="4">
    <source>
        <dbReference type="ARBA" id="ARBA00022694"/>
    </source>
</evidence>
<dbReference type="AlphaFoldDB" id="A0A2J0LHH0"/>
<dbReference type="SUPFAM" id="SSF51713">
    <property type="entry name" value="tRNA-guanine transglycosylase"/>
    <property type="match status" value="1"/>
</dbReference>
<keyword evidence="7" id="KW-0862">Zinc</keyword>
<feature type="domain" description="tRNA-guanine(15) transglycosylase-like" evidence="8">
    <location>
        <begin position="11"/>
        <end position="372"/>
    </location>
</feature>
<feature type="binding site" evidence="7">
    <location>
        <position position="144"/>
    </location>
    <ligand>
        <name>substrate</name>
    </ligand>
</feature>
<dbReference type="EMBL" id="PFGP01000040">
    <property type="protein sequence ID" value="PIW66649.1"/>
    <property type="molecule type" value="Genomic_DNA"/>
</dbReference>
<sequence length="373" mass="42072">MYKLIHEDKHTKARLGKLVTAHGAINTPEFMPVATQATIKALSVRDLKDCKTQIILSNAYHLYLRPGLEIIKEAGGLHKFMSWPGPILVDSGGFQVFSLSSLMKITDDGVEFKSHIDGSRHKFTPEGVINIHKALGSDIMMPLDECAHYPCEKDKAELAMRRTIEWALRSKRCQAPKNVPGTFLNRQLLFCIVQGSSYLDLRKQCAKQLIDIGFDGYAIGGVSVGEPKDLIWEIAGFTAGFLPHDKPRYLMGVGEIPDILHAVNCGVDMFDCVIPTRNGRNSVAFTRNGPMVLRDSRHTHGHIPIDPECGCFTCRTHTRAYLRHLYKTEEILGLALISLHNVYFYAKIMTEIRQAIKLDKFNQYKKQLEKTYK</sequence>
<comment type="caution">
    <text evidence="9">The sequence shown here is derived from an EMBL/GenBank/DDBJ whole genome shotgun (WGS) entry which is preliminary data.</text>
</comment>
<comment type="pathway">
    <text evidence="1 7">tRNA modification; tRNA-queuosine biosynthesis.</text>
</comment>
<dbReference type="EC" id="2.4.2.29" evidence="7"/>
<evidence type="ECO:0000256" key="2">
    <source>
        <dbReference type="ARBA" id="ARBA00022676"/>
    </source>
</evidence>
<name>A0A2J0LHH0_9BACT</name>
<evidence type="ECO:0000256" key="6">
    <source>
        <dbReference type="ARBA" id="ARBA00050112"/>
    </source>
</evidence>